<dbReference type="GO" id="GO:0016787">
    <property type="term" value="F:hydrolase activity"/>
    <property type="evidence" value="ECO:0007669"/>
    <property type="project" value="UniProtKB-KW"/>
</dbReference>
<feature type="domain" description="Prokaryotic-type class I peptide chain release factors" evidence="3">
    <location>
        <begin position="18"/>
        <end position="34"/>
    </location>
</feature>
<keyword evidence="5" id="KW-1185">Reference proteome</keyword>
<comment type="caution">
    <text evidence="4">The sequence shown here is derived from an EMBL/GenBank/DDBJ whole genome shotgun (WGS) entry which is preliminary data.</text>
</comment>
<organism evidence="4 5">
    <name type="scientific">Sphingobacterium thermophilum</name>
    <dbReference type="NCBI Taxonomy" id="768534"/>
    <lineage>
        <taxon>Bacteria</taxon>
        <taxon>Pseudomonadati</taxon>
        <taxon>Bacteroidota</taxon>
        <taxon>Sphingobacteriia</taxon>
        <taxon>Sphingobacteriales</taxon>
        <taxon>Sphingobacteriaceae</taxon>
        <taxon>Sphingobacterium</taxon>
    </lineage>
</organism>
<evidence type="ECO:0000259" key="3">
    <source>
        <dbReference type="PROSITE" id="PS00745"/>
    </source>
</evidence>
<dbReference type="Gene3D" id="3.30.160.20">
    <property type="match status" value="1"/>
</dbReference>
<reference evidence="5" key="1">
    <citation type="journal article" date="2019" name="Int. J. Syst. Evol. Microbiol.">
        <title>The Global Catalogue of Microorganisms (GCM) 10K type strain sequencing project: providing services to taxonomists for standard genome sequencing and annotation.</title>
        <authorList>
            <consortium name="The Broad Institute Genomics Platform"/>
            <consortium name="The Broad Institute Genome Sequencing Center for Infectious Disease"/>
            <person name="Wu L."/>
            <person name="Ma J."/>
        </authorList>
    </citation>
    <scope>NUCLEOTIDE SEQUENCE [LARGE SCALE GENOMIC DNA]</scope>
    <source>
        <strain evidence="5">JCM 17858</strain>
    </source>
</reference>
<dbReference type="Proteomes" id="UP001500394">
    <property type="component" value="Unassembled WGS sequence"/>
</dbReference>
<keyword evidence="4" id="KW-0378">Hydrolase</keyword>
<dbReference type="InterPro" id="IPR000352">
    <property type="entry name" value="Pep_chain_release_fac_I"/>
</dbReference>
<dbReference type="EMBL" id="BAABGR010000015">
    <property type="protein sequence ID" value="GAA4516689.1"/>
    <property type="molecule type" value="Genomic_DNA"/>
</dbReference>
<name>A0ABP8R2P2_9SPHI</name>
<dbReference type="PROSITE" id="PS00745">
    <property type="entry name" value="RF_PROK_I"/>
    <property type="match status" value="1"/>
</dbReference>
<comment type="similarity">
    <text evidence="1">Belongs to the prokaryotic/mitochondrial release factor family.</text>
</comment>
<evidence type="ECO:0000256" key="1">
    <source>
        <dbReference type="ARBA" id="ARBA00010835"/>
    </source>
</evidence>
<dbReference type="PANTHER" id="PTHR47814">
    <property type="entry name" value="PEPTIDYL-TRNA HYDROLASE ARFB"/>
    <property type="match status" value="1"/>
</dbReference>
<dbReference type="InterPro" id="IPR045853">
    <property type="entry name" value="Pep_chain_release_fac_I_sf"/>
</dbReference>
<dbReference type="Pfam" id="PF00472">
    <property type="entry name" value="RF-1"/>
    <property type="match status" value="1"/>
</dbReference>
<evidence type="ECO:0000256" key="2">
    <source>
        <dbReference type="SAM" id="MobiDB-lite"/>
    </source>
</evidence>
<dbReference type="RefSeq" id="WP_345067257.1">
    <property type="nucleotide sequence ID" value="NZ_BAABGR010000015.1"/>
</dbReference>
<accession>A0ABP8R2P2</accession>
<gene>
    <name evidence="4" type="primary">arfB</name>
    <name evidence="4" type="ORF">GCM10023173_16420</name>
</gene>
<sequence>MIMDWEQLKKELQYKTSRSSGAGGQNVNKVETKVMLLWDFQQSPLLEEEQKRILKEKLATRLQSEGLLQVESSESRSQLQNKEIAFQKLIVLVSEALRPSKKRIPTKVPRAVVLQRLDRKRKQSEKKSNRRWRPE</sequence>
<dbReference type="NCBIfam" id="NF006718">
    <property type="entry name" value="PRK09256.1"/>
    <property type="match status" value="1"/>
</dbReference>
<evidence type="ECO:0000313" key="5">
    <source>
        <dbReference type="Proteomes" id="UP001500394"/>
    </source>
</evidence>
<proteinExistence type="inferred from homology"/>
<feature type="compositionally biased region" description="Basic residues" evidence="2">
    <location>
        <begin position="118"/>
        <end position="135"/>
    </location>
</feature>
<dbReference type="SUPFAM" id="SSF75620">
    <property type="entry name" value="Release factor"/>
    <property type="match status" value="1"/>
</dbReference>
<evidence type="ECO:0000313" key="4">
    <source>
        <dbReference type="EMBL" id="GAA4516689.1"/>
    </source>
</evidence>
<dbReference type="PANTHER" id="PTHR47814:SF1">
    <property type="entry name" value="PEPTIDYL-TRNA HYDROLASE ARFB"/>
    <property type="match status" value="1"/>
</dbReference>
<protein>
    <submittedName>
        <fullName evidence="4">Alternative ribosome rescue aminoacyl-tRNA hydrolase ArfB</fullName>
    </submittedName>
</protein>
<feature type="region of interest" description="Disordered" evidence="2">
    <location>
        <begin position="115"/>
        <end position="135"/>
    </location>
</feature>